<evidence type="ECO:0008006" key="4">
    <source>
        <dbReference type="Google" id="ProtNLM"/>
    </source>
</evidence>
<organism evidence="2 3">
    <name type="scientific">Lunasporangiospora selenospora</name>
    <dbReference type="NCBI Taxonomy" id="979761"/>
    <lineage>
        <taxon>Eukaryota</taxon>
        <taxon>Fungi</taxon>
        <taxon>Fungi incertae sedis</taxon>
        <taxon>Mucoromycota</taxon>
        <taxon>Mortierellomycotina</taxon>
        <taxon>Mortierellomycetes</taxon>
        <taxon>Mortierellales</taxon>
        <taxon>Mortierellaceae</taxon>
        <taxon>Lunasporangiospora</taxon>
    </lineage>
</organism>
<keyword evidence="1" id="KW-0472">Membrane</keyword>
<dbReference type="InterPro" id="IPR029045">
    <property type="entry name" value="ClpP/crotonase-like_dom_sf"/>
</dbReference>
<dbReference type="GO" id="GO:0005777">
    <property type="term" value="C:peroxisome"/>
    <property type="evidence" value="ECO:0007669"/>
    <property type="project" value="TreeGrafter"/>
</dbReference>
<dbReference type="GO" id="GO:0006635">
    <property type="term" value="P:fatty acid beta-oxidation"/>
    <property type="evidence" value="ECO:0007669"/>
    <property type="project" value="TreeGrafter"/>
</dbReference>
<dbReference type="AlphaFoldDB" id="A0A9P6KEK3"/>
<evidence type="ECO:0000313" key="2">
    <source>
        <dbReference type="EMBL" id="KAF9582011.1"/>
    </source>
</evidence>
<keyword evidence="3" id="KW-1185">Reference proteome</keyword>
<dbReference type="GO" id="GO:0004165">
    <property type="term" value="F:delta(3)-delta(2)-enoyl-CoA isomerase activity"/>
    <property type="evidence" value="ECO:0007669"/>
    <property type="project" value="TreeGrafter"/>
</dbReference>
<keyword evidence="1" id="KW-1133">Transmembrane helix</keyword>
<feature type="transmembrane region" description="Helical" evidence="1">
    <location>
        <begin position="104"/>
        <end position="129"/>
    </location>
</feature>
<dbReference type="OrthoDB" id="1696280at2759"/>
<evidence type="ECO:0000313" key="3">
    <source>
        <dbReference type="Proteomes" id="UP000780801"/>
    </source>
</evidence>
<comment type="caution">
    <text evidence="2">The sequence shown here is derived from an EMBL/GenBank/DDBJ whole genome shotgun (WGS) entry which is preliminary data.</text>
</comment>
<accession>A0A9P6KEK3</accession>
<dbReference type="Gene3D" id="3.90.226.10">
    <property type="entry name" value="2-enoyl-CoA Hydratase, Chain A, domain 1"/>
    <property type="match status" value="1"/>
</dbReference>
<dbReference type="Pfam" id="PF00378">
    <property type="entry name" value="ECH_1"/>
    <property type="match status" value="1"/>
</dbReference>
<sequence length="251" mass="27441">MTATAAAKKIFPTSGEPFLEITREGPLFIVTMVDNENRFTTESCQAICDALDHITAVVEDEELTEAAVVTRGQDKFYSNGLHIEKAFSVPGFTDDIFMPMLNKVLLFGLPTVACINGHAFAGGCLLALAHDYRVMRSDRGFMCMPLIDVIQNEIDLPSPLPSGMSALIRYKLPHHVYRSVVLEAKRYAGKAALEDHMVDAIAEGVEGTFELAKQVALKLAPKAKAGAFFGMIKEDMYPEASSYLMSGKAKL</sequence>
<protein>
    <recommendedName>
        <fullName evidence="4">Enoyl-CoA hydratase/carnithine racemase</fullName>
    </recommendedName>
</protein>
<dbReference type="SUPFAM" id="SSF52096">
    <property type="entry name" value="ClpP/crotonase"/>
    <property type="match status" value="1"/>
</dbReference>
<dbReference type="EMBL" id="JAABOA010001225">
    <property type="protein sequence ID" value="KAF9582011.1"/>
    <property type="molecule type" value="Genomic_DNA"/>
</dbReference>
<name>A0A9P6KEK3_9FUNG</name>
<dbReference type="PANTHER" id="PTHR11941:SF75">
    <property type="entry name" value="ENOYL-COA HYDRATASE_ISOMERASE FAMILY PROTEIN"/>
    <property type="match status" value="1"/>
</dbReference>
<dbReference type="PANTHER" id="PTHR11941">
    <property type="entry name" value="ENOYL-COA HYDRATASE-RELATED"/>
    <property type="match status" value="1"/>
</dbReference>
<dbReference type="CDD" id="cd06558">
    <property type="entry name" value="crotonase-like"/>
    <property type="match status" value="1"/>
</dbReference>
<gene>
    <name evidence="2" type="ORF">BGW38_000773</name>
</gene>
<reference evidence="2" key="1">
    <citation type="journal article" date="2020" name="Fungal Divers.">
        <title>Resolving the Mortierellaceae phylogeny through synthesis of multi-gene phylogenetics and phylogenomics.</title>
        <authorList>
            <person name="Vandepol N."/>
            <person name="Liber J."/>
            <person name="Desiro A."/>
            <person name="Na H."/>
            <person name="Kennedy M."/>
            <person name="Barry K."/>
            <person name="Grigoriev I.V."/>
            <person name="Miller A.N."/>
            <person name="O'Donnell K."/>
            <person name="Stajich J.E."/>
            <person name="Bonito G."/>
        </authorList>
    </citation>
    <scope>NUCLEOTIDE SEQUENCE</scope>
    <source>
        <strain evidence="2">KOD1015</strain>
    </source>
</reference>
<dbReference type="Proteomes" id="UP000780801">
    <property type="component" value="Unassembled WGS sequence"/>
</dbReference>
<keyword evidence="1" id="KW-0812">Transmembrane</keyword>
<evidence type="ECO:0000256" key="1">
    <source>
        <dbReference type="SAM" id="Phobius"/>
    </source>
</evidence>
<proteinExistence type="predicted"/>
<dbReference type="InterPro" id="IPR001753">
    <property type="entry name" value="Enoyl-CoA_hydra/iso"/>
</dbReference>